<gene>
    <name evidence="1" type="ORF">BDCG_16913</name>
</gene>
<sequence length="156" mass="17644">MITVKFDPGLRHGHTKAASEVFELNEIITEEQSDKFNVYKDLIEGIITSKKTYIRLEIARLQHEIECMKISRDETLISDEIRNQDVHKSLTVSHSYKLDAAAYNCIFILFSLITASDLQVSSQLSVFLRSVPGFKQCSFSLCSSDIISVFCDSADL</sequence>
<name>A0ABX2VVC0_AJEDR</name>
<accession>A0ABX2VVC0</accession>
<dbReference type="GeneID" id="69031805"/>
<protein>
    <submittedName>
        <fullName evidence="1">Uncharacterized protein</fullName>
    </submittedName>
</protein>
<dbReference type="EMBL" id="EQ999976">
    <property type="protein sequence ID" value="OAT01102.1"/>
    <property type="molecule type" value="Genomic_DNA"/>
</dbReference>
<evidence type="ECO:0000313" key="2">
    <source>
        <dbReference type="Proteomes" id="UP000002039"/>
    </source>
</evidence>
<reference evidence="2" key="1">
    <citation type="journal article" date="2015" name="PLoS Genet.">
        <title>The dynamic genome and transcriptome of the human fungal pathogen Blastomyces and close relative Emmonsia.</title>
        <authorList>
            <person name="Munoz J.F."/>
            <person name="Gauthier G.M."/>
            <person name="Desjardins C.A."/>
            <person name="Gallo J.E."/>
            <person name="Holder J."/>
            <person name="Sullivan T.D."/>
            <person name="Marty A.J."/>
            <person name="Carmen J.C."/>
            <person name="Chen Z."/>
            <person name="Ding L."/>
            <person name="Gujja S."/>
            <person name="Magrini V."/>
            <person name="Misas E."/>
            <person name="Mitreva M."/>
            <person name="Priest M."/>
            <person name="Saif S."/>
            <person name="Whiston E.A."/>
            <person name="Young S."/>
            <person name="Zeng Q."/>
            <person name="Goldman W.E."/>
            <person name="Mardis E.R."/>
            <person name="Taylor J.W."/>
            <person name="McEwen J.G."/>
            <person name="Clay O.K."/>
            <person name="Klein B.S."/>
            <person name="Cuomo C.A."/>
        </authorList>
    </citation>
    <scope>NUCLEOTIDE SEQUENCE [LARGE SCALE GENOMIC DNA]</scope>
    <source>
        <strain evidence="2">ER-3 / ATCC MYA-2586</strain>
    </source>
</reference>
<dbReference type="Proteomes" id="UP000002039">
    <property type="component" value="Unassembled WGS sequence"/>
</dbReference>
<evidence type="ECO:0000313" key="1">
    <source>
        <dbReference type="EMBL" id="OAT01102.1"/>
    </source>
</evidence>
<organism evidence="1 2">
    <name type="scientific">Ajellomyces dermatitidis (strain ER-3 / ATCC MYA-2586)</name>
    <name type="common">Blastomyces dermatitidis</name>
    <dbReference type="NCBI Taxonomy" id="559297"/>
    <lineage>
        <taxon>Eukaryota</taxon>
        <taxon>Fungi</taxon>
        <taxon>Dikarya</taxon>
        <taxon>Ascomycota</taxon>
        <taxon>Pezizomycotina</taxon>
        <taxon>Eurotiomycetes</taxon>
        <taxon>Eurotiomycetidae</taxon>
        <taxon>Onygenales</taxon>
        <taxon>Ajellomycetaceae</taxon>
        <taxon>Blastomyces</taxon>
    </lineage>
</organism>
<keyword evidence="2" id="KW-1185">Reference proteome</keyword>
<dbReference type="RefSeq" id="XP_045280829.1">
    <property type="nucleotide sequence ID" value="XM_045426091.1"/>
</dbReference>
<proteinExistence type="predicted"/>